<dbReference type="EMBL" id="BLXT01008183">
    <property type="protein sequence ID" value="GFO46248.1"/>
    <property type="molecule type" value="Genomic_DNA"/>
</dbReference>
<organism evidence="1 2">
    <name type="scientific">Plakobranchus ocellatus</name>
    <dbReference type="NCBI Taxonomy" id="259542"/>
    <lineage>
        <taxon>Eukaryota</taxon>
        <taxon>Metazoa</taxon>
        <taxon>Spiralia</taxon>
        <taxon>Lophotrochozoa</taxon>
        <taxon>Mollusca</taxon>
        <taxon>Gastropoda</taxon>
        <taxon>Heterobranchia</taxon>
        <taxon>Euthyneura</taxon>
        <taxon>Panpulmonata</taxon>
        <taxon>Sacoglossa</taxon>
        <taxon>Placobranchoidea</taxon>
        <taxon>Plakobranchidae</taxon>
        <taxon>Plakobranchus</taxon>
    </lineage>
</organism>
<evidence type="ECO:0000313" key="2">
    <source>
        <dbReference type="Proteomes" id="UP000735302"/>
    </source>
</evidence>
<dbReference type="Proteomes" id="UP000735302">
    <property type="component" value="Unassembled WGS sequence"/>
</dbReference>
<sequence>MVIHNATQIDKKIHFPCSVFSHRCTCVFAVGVDPRQFPLLFAHSEICCICRFLCNCLWLREKNARSPAKFRSSSCGHNPHCILLLLPVVKATGLNNVHSVSSSPLFKINEVDV</sequence>
<reference evidence="1 2" key="1">
    <citation type="journal article" date="2021" name="Elife">
        <title>Chloroplast acquisition without the gene transfer in kleptoplastic sea slugs, Plakobranchus ocellatus.</title>
        <authorList>
            <person name="Maeda T."/>
            <person name="Takahashi S."/>
            <person name="Yoshida T."/>
            <person name="Shimamura S."/>
            <person name="Takaki Y."/>
            <person name="Nagai Y."/>
            <person name="Toyoda A."/>
            <person name="Suzuki Y."/>
            <person name="Arimoto A."/>
            <person name="Ishii H."/>
            <person name="Satoh N."/>
            <person name="Nishiyama T."/>
            <person name="Hasebe M."/>
            <person name="Maruyama T."/>
            <person name="Minagawa J."/>
            <person name="Obokata J."/>
            <person name="Shigenobu S."/>
        </authorList>
    </citation>
    <scope>NUCLEOTIDE SEQUENCE [LARGE SCALE GENOMIC DNA]</scope>
</reference>
<gene>
    <name evidence="1" type="ORF">PoB_007275300</name>
</gene>
<accession>A0AAV4DPJ6</accession>
<name>A0AAV4DPJ6_9GAST</name>
<protein>
    <submittedName>
        <fullName evidence="1">Uncharacterized protein</fullName>
    </submittedName>
</protein>
<proteinExistence type="predicted"/>
<comment type="caution">
    <text evidence="1">The sequence shown here is derived from an EMBL/GenBank/DDBJ whole genome shotgun (WGS) entry which is preliminary data.</text>
</comment>
<evidence type="ECO:0000313" key="1">
    <source>
        <dbReference type="EMBL" id="GFO46248.1"/>
    </source>
</evidence>
<dbReference type="AlphaFoldDB" id="A0AAV4DPJ6"/>
<keyword evidence="2" id="KW-1185">Reference proteome</keyword>